<organism evidence="1 2">
    <name type="scientific">Heterorhabditis bacteriophora</name>
    <name type="common">Entomopathogenic nematode worm</name>
    <dbReference type="NCBI Taxonomy" id="37862"/>
    <lineage>
        <taxon>Eukaryota</taxon>
        <taxon>Metazoa</taxon>
        <taxon>Ecdysozoa</taxon>
        <taxon>Nematoda</taxon>
        <taxon>Chromadorea</taxon>
        <taxon>Rhabditida</taxon>
        <taxon>Rhabditina</taxon>
        <taxon>Rhabditomorpha</taxon>
        <taxon>Strongyloidea</taxon>
        <taxon>Heterorhabditidae</taxon>
        <taxon>Heterorhabditis</taxon>
    </lineage>
</organism>
<evidence type="ECO:0000313" key="2">
    <source>
        <dbReference type="WBParaSite" id="Hba_19238"/>
    </source>
</evidence>
<evidence type="ECO:0000313" key="1">
    <source>
        <dbReference type="Proteomes" id="UP000095283"/>
    </source>
</evidence>
<dbReference type="AlphaFoldDB" id="A0A1I7XP34"/>
<sequence length="335" mass="37820">MLSRITRMTTMSAQILGGCSLLRDGPTAPKVATKVTASEYVSHDHSQYCKATVRQRSSSSSCGDPFLGLGKEDFYSFDEMLDLDSRKHDVQLSLGKLNHFFLTGVVNLTIKRLAAPPINSLWNGELRAENDDCIAWMEQFSTIDTTVSSSSESGCFSSLSSNVFELASHLVDWQAWDRYLDDDCSTVKKFETNDAYVFASLVPKEKPPNTDSGLVPNIISPKYGCQDKVCVPSSGPLVRLPNCIQESDCETKSFGRIFSFRQTSHSRHSPFSSYSSDEWDEGRIVIKKRGVKMKPLLDEHTNRRRAMNRVAALRYRERKRKEQTERKRLDNSLCL</sequence>
<reference evidence="2" key="1">
    <citation type="submission" date="2016-11" db="UniProtKB">
        <authorList>
            <consortium name="WormBaseParasite"/>
        </authorList>
    </citation>
    <scope>IDENTIFICATION</scope>
</reference>
<dbReference type="WBParaSite" id="Hba_19238">
    <property type="protein sequence ID" value="Hba_19238"/>
    <property type="gene ID" value="Hba_19238"/>
</dbReference>
<protein>
    <submittedName>
        <fullName evidence="2">BZIP domain-containing protein</fullName>
    </submittedName>
</protein>
<proteinExistence type="predicted"/>
<accession>A0A1I7XP34</accession>
<dbReference type="PROSITE" id="PS51257">
    <property type="entry name" value="PROKAR_LIPOPROTEIN"/>
    <property type="match status" value="1"/>
</dbReference>
<name>A0A1I7XP34_HETBA</name>
<keyword evidence="1" id="KW-1185">Reference proteome</keyword>
<dbReference type="Proteomes" id="UP000095283">
    <property type="component" value="Unplaced"/>
</dbReference>